<dbReference type="EMBL" id="CP059732">
    <property type="protein sequence ID" value="QMW01459.1"/>
    <property type="molecule type" value="Genomic_DNA"/>
</dbReference>
<dbReference type="KEGG" id="sfol:H3H32_26380"/>
<proteinExistence type="predicted"/>
<keyword evidence="4" id="KW-1185">Reference proteome</keyword>
<dbReference type="EMBL" id="CP059732">
    <property type="protein sequence ID" value="QMW06210.1"/>
    <property type="molecule type" value="Genomic_DNA"/>
</dbReference>
<sequence>MPTLPSEFLTVILPYARLFCKRVFVNVQLLLTGAILTPGKRTVSSVLRIMGQASTKAFHKYHRVLSQVEWSTLQASRILLTQLVGMFVGQGPVVVGIDETLERRWGKSIKAKGIYRDAVRSSEKYVVKCSGLRWVSVMILCRIEWAKRVWALPFLTALAPSQAYYAQKARTHKTLTDWARQLLLQVKRWLPDRQIVAVGDSSYAVIDLLLALQGQVSLISRLRLDAALYGPIPVRPPGQRGRNRLKGDRLPTLPMVGNDRTTVWQKLVVGDWYGGHSQAVEYCTSTALWYHGGKKPLAIRWVLVRLDGQLTGLVSNDASLSGEQMISYFVRRWSMETTFALVRSHLGVETQRQWSDRAIARTTPVLLGLFSVVSLVANRLEGKSLLESQISSWYEKKQPTFSDALACVRRYLWVEMNFSISGSEVVHVKMSQQQYQLWQEALAWAA</sequence>
<dbReference type="InterPro" id="IPR012337">
    <property type="entry name" value="RNaseH-like_sf"/>
</dbReference>
<organism evidence="2 4">
    <name type="scientific">Spirosoma foliorum</name>
    <dbReference type="NCBI Taxonomy" id="2710596"/>
    <lineage>
        <taxon>Bacteria</taxon>
        <taxon>Pseudomonadati</taxon>
        <taxon>Bacteroidota</taxon>
        <taxon>Cytophagia</taxon>
        <taxon>Cytophagales</taxon>
        <taxon>Cytophagaceae</taxon>
        <taxon>Spirosoma</taxon>
    </lineage>
</organism>
<evidence type="ECO:0000313" key="3">
    <source>
        <dbReference type="EMBL" id="QMW06210.1"/>
    </source>
</evidence>
<name>A0A7G5GRG7_9BACT</name>
<dbReference type="RefSeq" id="WP_182458741.1">
    <property type="nucleotide sequence ID" value="NZ_CP059732.1"/>
</dbReference>
<dbReference type="Pfam" id="PF13546">
    <property type="entry name" value="DDE_5"/>
    <property type="match status" value="1"/>
</dbReference>
<reference evidence="2 4" key="1">
    <citation type="submission" date="2020-07" db="EMBL/GenBank/DDBJ databases">
        <title>Spirosoma foliorum sp. nov., isolated from the leaves on the Nejang mountain Korea, Republic of.</title>
        <authorList>
            <person name="Ho H."/>
            <person name="Lee Y.-J."/>
            <person name="Nurcahyanto D.-A."/>
            <person name="Kim S.-G."/>
        </authorList>
    </citation>
    <scope>NUCLEOTIDE SEQUENCE [LARGE SCALE GENOMIC DNA]</scope>
    <source>
        <strain evidence="2 4">PL0136</strain>
    </source>
</reference>
<accession>A0A7G5GRG7</accession>
<evidence type="ECO:0000313" key="4">
    <source>
        <dbReference type="Proteomes" id="UP000515369"/>
    </source>
</evidence>
<dbReference type="InterPro" id="IPR038721">
    <property type="entry name" value="IS701-like_DDE_dom"/>
</dbReference>
<dbReference type="AlphaFoldDB" id="A0A7G5GRG7"/>
<gene>
    <name evidence="3" type="ORF">H3H32_15625</name>
    <name evidence="2" type="ORF">H3H32_26380</name>
</gene>
<feature type="domain" description="Transposase IS701-like DDE" evidence="1">
    <location>
        <begin position="27"/>
        <end position="294"/>
    </location>
</feature>
<dbReference type="Proteomes" id="UP000515369">
    <property type="component" value="Chromosome"/>
</dbReference>
<evidence type="ECO:0000259" key="1">
    <source>
        <dbReference type="Pfam" id="PF13546"/>
    </source>
</evidence>
<dbReference type="SUPFAM" id="SSF53098">
    <property type="entry name" value="Ribonuclease H-like"/>
    <property type="match status" value="1"/>
</dbReference>
<evidence type="ECO:0000313" key="2">
    <source>
        <dbReference type="EMBL" id="QMW01459.1"/>
    </source>
</evidence>
<dbReference type="KEGG" id="sfol:H3H32_15625"/>
<protein>
    <submittedName>
        <fullName evidence="2">Transposase</fullName>
    </submittedName>
</protein>